<dbReference type="AlphaFoldDB" id="A0A7W7M1B1"/>
<reference evidence="2 3" key="1">
    <citation type="submission" date="2020-08" db="EMBL/GenBank/DDBJ databases">
        <title>Genomic Encyclopedia of Type Strains, Phase III (KMG-III): the genomes of soil and plant-associated and newly described type strains.</title>
        <authorList>
            <person name="Whitman W."/>
        </authorList>
    </citation>
    <scope>NUCLEOTIDE SEQUENCE [LARGE SCALE GENOMIC DNA]</scope>
    <source>
        <strain evidence="2 3">CECT 3273</strain>
    </source>
</reference>
<name>A0A7W7M1B1_9ACTN</name>
<organism evidence="2 3">
    <name type="scientific">Streptomyces griseomycini</name>
    <dbReference type="NCBI Taxonomy" id="66895"/>
    <lineage>
        <taxon>Bacteria</taxon>
        <taxon>Bacillati</taxon>
        <taxon>Actinomycetota</taxon>
        <taxon>Actinomycetes</taxon>
        <taxon>Kitasatosporales</taxon>
        <taxon>Streptomycetaceae</taxon>
        <taxon>Streptomyces</taxon>
    </lineage>
</organism>
<protein>
    <submittedName>
        <fullName evidence="2">Uncharacterized protein</fullName>
    </submittedName>
</protein>
<keyword evidence="3" id="KW-1185">Reference proteome</keyword>
<comment type="caution">
    <text evidence="2">The sequence shown here is derived from an EMBL/GenBank/DDBJ whole genome shotgun (WGS) entry which is preliminary data.</text>
</comment>
<dbReference type="EMBL" id="JACHJI010000005">
    <property type="protein sequence ID" value="MBB4899351.1"/>
    <property type="molecule type" value="Genomic_DNA"/>
</dbReference>
<feature type="compositionally biased region" description="Low complexity" evidence="1">
    <location>
        <begin position="110"/>
        <end position="122"/>
    </location>
</feature>
<evidence type="ECO:0000256" key="1">
    <source>
        <dbReference type="SAM" id="MobiDB-lite"/>
    </source>
</evidence>
<feature type="compositionally biased region" description="Low complexity" evidence="1">
    <location>
        <begin position="143"/>
        <end position="162"/>
    </location>
</feature>
<gene>
    <name evidence="2" type="ORF">FHS37_003411</name>
</gene>
<accession>A0A7W7M1B1</accession>
<feature type="region of interest" description="Disordered" evidence="1">
    <location>
        <begin position="62"/>
        <end position="122"/>
    </location>
</feature>
<feature type="compositionally biased region" description="Basic residues" evidence="1">
    <location>
        <begin position="267"/>
        <end position="281"/>
    </location>
</feature>
<evidence type="ECO:0000313" key="3">
    <source>
        <dbReference type="Proteomes" id="UP000579523"/>
    </source>
</evidence>
<feature type="region of interest" description="Disordered" evidence="1">
    <location>
        <begin position="134"/>
        <end position="300"/>
    </location>
</feature>
<sequence length="300" mass="31877">MRAARRPWLRARRRTHEDGLFDTGMVEDGVQAPEALDALVDRGPGVFLVGDVAGRGGRLATLDFDEAGGPTQPVLGRGDEGDLRAGPGGGEDGGAADAGSGAVRGGNGSTGCPAPGASGSASACHACSLRRCRRTGADRSARRPNGSSRPSCRSPRNPGPSSTPFHRPHVRRADRAPRPVHPTAGSETVRHQAVEPAPRPGPTPPGEPPVRGRSRRAETRQRWAPCTARRGREHDARRHLPVPAPAPASALRPKPSGRCHPPERLPHPVRHRTLHRRRPGRRPTDRAGWDDLLECAGGPF</sequence>
<dbReference type="Proteomes" id="UP000579523">
    <property type="component" value="Unassembled WGS sequence"/>
</dbReference>
<feature type="compositionally biased region" description="Pro residues" evidence="1">
    <location>
        <begin position="197"/>
        <end position="208"/>
    </location>
</feature>
<proteinExistence type="predicted"/>
<evidence type="ECO:0000313" key="2">
    <source>
        <dbReference type="EMBL" id="MBB4899351.1"/>
    </source>
</evidence>